<proteinExistence type="predicted"/>
<keyword evidence="1" id="KW-1185">Reference proteome</keyword>
<dbReference type="AlphaFoldDB" id="A0A915CR79"/>
<organism evidence="1 2">
    <name type="scientific">Ditylenchus dipsaci</name>
    <dbReference type="NCBI Taxonomy" id="166011"/>
    <lineage>
        <taxon>Eukaryota</taxon>
        <taxon>Metazoa</taxon>
        <taxon>Ecdysozoa</taxon>
        <taxon>Nematoda</taxon>
        <taxon>Chromadorea</taxon>
        <taxon>Rhabditida</taxon>
        <taxon>Tylenchina</taxon>
        <taxon>Tylenchomorpha</taxon>
        <taxon>Sphaerularioidea</taxon>
        <taxon>Anguinidae</taxon>
        <taxon>Anguininae</taxon>
        <taxon>Ditylenchus</taxon>
    </lineage>
</organism>
<evidence type="ECO:0000313" key="1">
    <source>
        <dbReference type="Proteomes" id="UP000887574"/>
    </source>
</evidence>
<protein>
    <submittedName>
        <fullName evidence="2">Uncharacterized protein</fullName>
    </submittedName>
</protein>
<dbReference type="WBParaSite" id="jg11346">
    <property type="protein sequence ID" value="jg11346"/>
    <property type="gene ID" value="jg11346"/>
</dbReference>
<sequence>MFPSLKSMAIAVNCSLYYSRRNFLVCSDDSSLQFFETSRLSAMDLILDPSHRKKSHGVRSGEYGGTVD</sequence>
<accession>A0A915CR79</accession>
<name>A0A915CR79_9BILA</name>
<reference evidence="2" key="1">
    <citation type="submission" date="2022-11" db="UniProtKB">
        <authorList>
            <consortium name="WormBaseParasite"/>
        </authorList>
    </citation>
    <scope>IDENTIFICATION</scope>
</reference>
<evidence type="ECO:0000313" key="2">
    <source>
        <dbReference type="WBParaSite" id="jg11346"/>
    </source>
</evidence>
<dbReference type="Proteomes" id="UP000887574">
    <property type="component" value="Unplaced"/>
</dbReference>